<feature type="region of interest" description="Disordered" evidence="9">
    <location>
        <begin position="618"/>
        <end position="654"/>
    </location>
</feature>
<evidence type="ECO:0000256" key="4">
    <source>
        <dbReference type="ARBA" id="ARBA00022692"/>
    </source>
</evidence>
<keyword evidence="6 10" id="KW-0472">Membrane</keyword>
<dbReference type="Gene3D" id="4.10.240.10">
    <property type="entry name" value="Zn(2)-C6 fungal-type DNA-binding domain"/>
    <property type="match status" value="1"/>
</dbReference>
<dbReference type="SUPFAM" id="SSF57701">
    <property type="entry name" value="Zn2/Cys6 DNA-binding domain"/>
    <property type="match status" value="1"/>
</dbReference>
<feature type="transmembrane region" description="Helical" evidence="10">
    <location>
        <begin position="468"/>
        <end position="489"/>
    </location>
</feature>
<dbReference type="InterPro" id="IPR001138">
    <property type="entry name" value="Zn2Cys6_DnaBD"/>
</dbReference>
<dbReference type="InterPro" id="IPR005828">
    <property type="entry name" value="MFS_sugar_transport-like"/>
</dbReference>
<accession>A0A7S9PRI1</accession>
<keyword evidence="5 10" id="KW-1133">Transmembrane helix</keyword>
<dbReference type="GO" id="GO:0005351">
    <property type="term" value="F:carbohydrate:proton symporter activity"/>
    <property type="evidence" value="ECO:0007669"/>
    <property type="project" value="TreeGrafter"/>
</dbReference>
<dbReference type="Pfam" id="PF00172">
    <property type="entry name" value="Zn_clus"/>
    <property type="match status" value="1"/>
</dbReference>
<evidence type="ECO:0000256" key="1">
    <source>
        <dbReference type="ARBA" id="ARBA00004141"/>
    </source>
</evidence>
<evidence type="ECO:0000256" key="8">
    <source>
        <dbReference type="ARBA" id="ARBA00026248"/>
    </source>
</evidence>
<feature type="transmembrane region" description="Helical" evidence="10">
    <location>
        <begin position="184"/>
        <end position="203"/>
    </location>
</feature>
<evidence type="ECO:0000313" key="13">
    <source>
        <dbReference type="EMBL" id="QPG93558.1"/>
    </source>
</evidence>
<dbReference type="FunFam" id="1.20.1250.20:FF:000149">
    <property type="entry name" value="MFS transporter, SP family, general alpha glucoside:H+ symporter"/>
    <property type="match status" value="1"/>
</dbReference>
<evidence type="ECO:0000256" key="9">
    <source>
        <dbReference type="SAM" id="MobiDB-lite"/>
    </source>
</evidence>
<dbReference type="GO" id="GO:0016020">
    <property type="term" value="C:membrane"/>
    <property type="evidence" value="ECO:0007669"/>
    <property type="project" value="UniProtKB-SubCell"/>
</dbReference>
<evidence type="ECO:0000259" key="11">
    <source>
        <dbReference type="PROSITE" id="PS50048"/>
    </source>
</evidence>
<dbReference type="InterPro" id="IPR003663">
    <property type="entry name" value="Sugar/inositol_transpt"/>
</dbReference>
<proteinExistence type="inferred from homology"/>
<dbReference type="Pfam" id="PF00083">
    <property type="entry name" value="Sugar_tr"/>
    <property type="match status" value="1"/>
</dbReference>
<feature type="compositionally biased region" description="Polar residues" evidence="9">
    <location>
        <begin position="618"/>
        <end position="627"/>
    </location>
</feature>
<protein>
    <submittedName>
        <fullName evidence="13">Uncharacterized protein</fullName>
    </submittedName>
</protein>
<feature type="domain" description="Major facilitator superfamily (MFS) profile" evidence="12">
    <location>
        <begin position="49"/>
        <end position="495"/>
    </location>
</feature>
<keyword evidence="14" id="KW-1185">Reference proteome</keyword>
<dbReference type="GO" id="GO:0000023">
    <property type="term" value="P:maltose metabolic process"/>
    <property type="evidence" value="ECO:0007669"/>
    <property type="project" value="UniProtKB-KW"/>
</dbReference>
<feature type="transmembrane region" description="Helical" evidence="10">
    <location>
        <begin position="125"/>
        <end position="144"/>
    </location>
</feature>
<evidence type="ECO:0000256" key="3">
    <source>
        <dbReference type="ARBA" id="ARBA00022448"/>
    </source>
</evidence>
<comment type="similarity">
    <text evidence="2">Belongs to the major facilitator superfamily. Sugar transporter (TC 2.A.1.1) family.</text>
</comment>
<dbReference type="PANTHER" id="PTHR48022:SF5">
    <property type="entry name" value="ALPHA-GLUCOSIDES PERMEASE MPH2-RELATED"/>
    <property type="match status" value="1"/>
</dbReference>
<feature type="transmembrane region" description="Helical" evidence="10">
    <location>
        <begin position="46"/>
        <end position="73"/>
    </location>
</feature>
<feature type="compositionally biased region" description="Polar residues" evidence="9">
    <location>
        <begin position="635"/>
        <end position="652"/>
    </location>
</feature>
<keyword evidence="8" id="KW-0462">Maltose metabolism</keyword>
<dbReference type="InterPro" id="IPR005829">
    <property type="entry name" value="Sugar_transporter_CS"/>
</dbReference>
<name>A0A7S9PRI1_EPIFF</name>
<comment type="subcellular location">
    <subcellularLocation>
        <location evidence="1">Membrane</location>
        <topology evidence="1">Multi-pass membrane protein</topology>
    </subcellularLocation>
</comment>
<dbReference type="PROSITE" id="PS50048">
    <property type="entry name" value="ZN2_CY6_FUNGAL_2"/>
    <property type="match status" value="1"/>
</dbReference>
<dbReference type="AlphaFoldDB" id="A0A7S9PRI1"/>
<sequence>MTHGDQRRVFVGRGNMDPGLVHEAAAATETEHNLGLIKSFKLYKKACLWSVFLSTCLVMEGFDLVLLSTLFAYPPFQKKFGVEQPDGTHELTAAWQSGLNNGTLSGQIIGLFVVGYLADRFGYRWTLISALAACAAFIFIPFFAESLPQLLVGQILLGVPWGVFQTLTTTYASEVCPTHLRAYLTTYVNLCWVMGQFIALGVLRGMLTRTDQWGYKIPFALQWTWPIPLIIGVYLAPESPWWLVRRGRIEDAKKSLERLTTRNTGLDFRTNETVSMMIHTNEMEKELTAGTSYLDLFRGSVNARRTEIVCVTWMIQTLCGASFMGYSTMFYRQAGMAVENSFNMSLGQYALGAVGTICSWFLMGRFGRRTLYLRGQAFMTVLLLAIGCTAFAGRSNTGAQWAIGSMLLVYTFTYDATVGPVCYSLVAELTSTRLRTKSVVLARNAYNVVGLVANIITPRMLNPSAWNWGAKAGFFWAGTCLLCALWTFFRLPEPKDRTYAELDILFENKISARKFKSTIVNRFDARSDNASEDEKVGEQIMVERVGSDRSHQASNGSGPKVSRACDACRVRKVRCSGEQPCAQCSHLNLACNFAPAPLKRKPGVRGRLVAQLRNKSFSNGANTTMSSPPYRATLQADSASGGDSPSTESSPTAAGAVPVTSIAGIVDGLTSSPRSDHVYTVPGCGFSADYFLGLLPEFEELVYPVNPVLTPAEIRAAIHNMHRDYEDSALVHAYAAVTINLTKTSWTMNGCDIAAQMNTLMQYCFWAYRKAETSRERDGYSGGLQDEMPVTVKRIMTCIWLEVSLMAFKRFDRSYTILQEAISMVQMMNMHQYHQGDSRLGHVELCRRQRMYWEMYIHERFLFIMSGFPCTMAPLRTGLPLLDDSIPAHVAVGWNRLIFLFQNIDDSFLAHWAAQQDPNRPSSAPELTSQWIESKQAQIDQDEADALEEEKDMIARGCGALVELQHADLFVTRLWLRTLVWQLALSKGLLRSEPTQNTHEGLSLHFPAQRLSAQLRSLVSRLKSISSVVFHGSGILQKLFEITSTVADVLALPRSASQTEDEARARLEDFFFLVQFIFSFERSQKHQRDYLREKLDVLQQMYTVVDFRELAGASPSTSETYDSISRATQGECGNHVILSG</sequence>
<keyword evidence="3" id="KW-0813">Transport</keyword>
<dbReference type="InterPro" id="IPR020846">
    <property type="entry name" value="MFS_dom"/>
</dbReference>
<dbReference type="CDD" id="cd00067">
    <property type="entry name" value="GAL4"/>
    <property type="match status" value="1"/>
</dbReference>
<feature type="transmembrane region" description="Helical" evidence="10">
    <location>
        <begin position="93"/>
        <end position="118"/>
    </location>
</feature>
<dbReference type="CDD" id="cd12148">
    <property type="entry name" value="fungal_TF_MHR"/>
    <property type="match status" value="1"/>
</dbReference>
<dbReference type="GO" id="GO:0000981">
    <property type="term" value="F:DNA-binding transcription factor activity, RNA polymerase II-specific"/>
    <property type="evidence" value="ECO:0007669"/>
    <property type="project" value="InterPro"/>
</dbReference>
<evidence type="ECO:0000313" key="14">
    <source>
        <dbReference type="Proteomes" id="UP000594364"/>
    </source>
</evidence>
<keyword evidence="7" id="KW-0539">Nucleus</keyword>
<dbReference type="InterPro" id="IPR036259">
    <property type="entry name" value="MFS_trans_sf"/>
</dbReference>
<feature type="transmembrane region" description="Helical" evidence="10">
    <location>
        <begin position="308"/>
        <end position="326"/>
    </location>
</feature>
<organism evidence="13 14">
    <name type="scientific">Epichloe festucae (strain Fl1)</name>
    <dbReference type="NCBI Taxonomy" id="877507"/>
    <lineage>
        <taxon>Eukaryota</taxon>
        <taxon>Fungi</taxon>
        <taxon>Dikarya</taxon>
        <taxon>Ascomycota</taxon>
        <taxon>Pezizomycotina</taxon>
        <taxon>Sordariomycetes</taxon>
        <taxon>Hypocreomycetidae</taxon>
        <taxon>Hypocreales</taxon>
        <taxon>Clavicipitaceae</taxon>
        <taxon>Epichloe</taxon>
    </lineage>
</organism>
<dbReference type="PROSITE" id="PS50850">
    <property type="entry name" value="MFS"/>
    <property type="match status" value="1"/>
</dbReference>
<dbReference type="SUPFAM" id="SSF103473">
    <property type="entry name" value="MFS general substrate transporter"/>
    <property type="match status" value="1"/>
</dbReference>
<dbReference type="InterPro" id="IPR050360">
    <property type="entry name" value="MFS_Sugar_Transporters"/>
</dbReference>
<dbReference type="GO" id="GO:0008270">
    <property type="term" value="F:zinc ion binding"/>
    <property type="evidence" value="ECO:0007669"/>
    <property type="project" value="InterPro"/>
</dbReference>
<evidence type="ECO:0000256" key="2">
    <source>
        <dbReference type="ARBA" id="ARBA00010992"/>
    </source>
</evidence>
<evidence type="ECO:0000256" key="6">
    <source>
        <dbReference type="ARBA" id="ARBA00023136"/>
    </source>
</evidence>
<dbReference type="InterPro" id="IPR036864">
    <property type="entry name" value="Zn2-C6_fun-type_DNA-bd_sf"/>
</dbReference>
<gene>
    <name evidence="13" type="ORF">C2857_000741</name>
</gene>
<dbReference type="NCBIfam" id="TIGR00879">
    <property type="entry name" value="SP"/>
    <property type="match status" value="1"/>
</dbReference>
<evidence type="ECO:0000256" key="5">
    <source>
        <dbReference type="ARBA" id="ARBA00022989"/>
    </source>
</evidence>
<dbReference type="Proteomes" id="UP000594364">
    <property type="component" value="Chromosome 1"/>
</dbReference>
<reference evidence="13 14" key="1">
    <citation type="journal article" date="2018" name="PLoS Genet.">
        <title>Repeat elements organise 3D genome structure and mediate transcription in the filamentous fungus Epichloe festucae.</title>
        <authorList>
            <person name="Winter D.J."/>
            <person name="Ganley A.R.D."/>
            <person name="Young C.A."/>
            <person name="Liachko I."/>
            <person name="Schardl C.L."/>
            <person name="Dupont P.Y."/>
            <person name="Berry D."/>
            <person name="Ram A."/>
            <person name="Scott B."/>
            <person name="Cox M.P."/>
        </authorList>
    </citation>
    <scope>NUCLEOTIDE SEQUENCE [LARGE SCALE GENOMIC DNA]</scope>
    <source>
        <strain evidence="13 14">Fl1</strain>
    </source>
</reference>
<feature type="transmembrane region" description="Helical" evidence="10">
    <location>
        <begin position="346"/>
        <end position="364"/>
    </location>
</feature>
<dbReference type="PROSITE" id="PS00463">
    <property type="entry name" value="ZN2_CY6_FUNGAL_1"/>
    <property type="match status" value="1"/>
</dbReference>
<dbReference type="Gene3D" id="1.20.1250.20">
    <property type="entry name" value="MFS general substrate transporter like domains"/>
    <property type="match status" value="1"/>
</dbReference>
<feature type="transmembrane region" description="Helical" evidence="10">
    <location>
        <begin position="399"/>
        <end position="426"/>
    </location>
</feature>
<dbReference type="PANTHER" id="PTHR48022">
    <property type="entry name" value="PLASTIDIC GLUCOSE TRANSPORTER 4"/>
    <property type="match status" value="1"/>
</dbReference>
<feature type="transmembrane region" description="Helical" evidence="10">
    <location>
        <begin position="371"/>
        <end position="393"/>
    </location>
</feature>
<evidence type="ECO:0000259" key="12">
    <source>
        <dbReference type="PROSITE" id="PS50850"/>
    </source>
</evidence>
<dbReference type="EMBL" id="CP031385">
    <property type="protein sequence ID" value="QPG93558.1"/>
    <property type="molecule type" value="Genomic_DNA"/>
</dbReference>
<feature type="transmembrane region" description="Helical" evidence="10">
    <location>
        <begin position="223"/>
        <end position="244"/>
    </location>
</feature>
<feature type="transmembrane region" description="Helical" evidence="10">
    <location>
        <begin position="150"/>
        <end position="172"/>
    </location>
</feature>
<evidence type="ECO:0000256" key="10">
    <source>
        <dbReference type="SAM" id="Phobius"/>
    </source>
</evidence>
<evidence type="ECO:0000256" key="7">
    <source>
        <dbReference type="ARBA" id="ARBA00023242"/>
    </source>
</evidence>
<dbReference type="OrthoDB" id="6612291at2759"/>
<feature type="domain" description="Zn(2)-C6 fungal-type" evidence="11">
    <location>
        <begin position="564"/>
        <end position="593"/>
    </location>
</feature>
<dbReference type="PROSITE" id="PS00217">
    <property type="entry name" value="SUGAR_TRANSPORT_2"/>
    <property type="match status" value="1"/>
</dbReference>
<dbReference type="SMART" id="SM00066">
    <property type="entry name" value="GAL4"/>
    <property type="match status" value="1"/>
</dbReference>
<keyword evidence="4 10" id="KW-0812">Transmembrane</keyword>